<feature type="binding site" evidence="15">
    <location>
        <position position="202"/>
    </location>
    <ligand>
        <name>NADP(+)</name>
        <dbReference type="ChEBI" id="CHEBI:58349"/>
    </ligand>
</feature>
<feature type="binding site" evidence="15">
    <location>
        <position position="296"/>
    </location>
    <ligand>
        <name>substrate</name>
    </ligand>
</feature>
<feature type="binding site" evidence="15">
    <location>
        <position position="206"/>
    </location>
    <ligand>
        <name>substrate</name>
    </ligand>
</feature>
<dbReference type="RefSeq" id="WP_039123224.1">
    <property type="nucleotide sequence ID" value="NZ_CP010427.1"/>
</dbReference>
<dbReference type="OrthoDB" id="9800865at2"/>
<evidence type="ECO:0000313" key="18">
    <source>
        <dbReference type="EMBL" id="AJC48339.1"/>
    </source>
</evidence>
<dbReference type="SUPFAM" id="SSF53927">
    <property type="entry name" value="Cytidine deaminase-like"/>
    <property type="match status" value="1"/>
</dbReference>
<dbReference type="PANTHER" id="PTHR38011">
    <property type="entry name" value="DIHYDROFOLATE REDUCTASE FAMILY PROTEIN (AFU_ORTHOLOGUE AFUA_8G06820)"/>
    <property type="match status" value="1"/>
</dbReference>
<evidence type="ECO:0000313" key="19">
    <source>
        <dbReference type="Proteomes" id="UP000031104"/>
    </source>
</evidence>
<dbReference type="PROSITE" id="PS51747">
    <property type="entry name" value="CYT_DCMP_DEAMINASES_2"/>
    <property type="match status" value="1"/>
</dbReference>
<dbReference type="EC" id="1.1.1.193" evidence="13"/>
<comment type="catalytic activity">
    <reaction evidence="13">
        <text>5-amino-6-(5-phospho-D-ribitylamino)uracil + NADP(+) = 5-amino-6-(5-phospho-D-ribosylamino)uracil + NADPH + H(+)</text>
        <dbReference type="Rhea" id="RHEA:17845"/>
        <dbReference type="ChEBI" id="CHEBI:15378"/>
        <dbReference type="ChEBI" id="CHEBI:57783"/>
        <dbReference type="ChEBI" id="CHEBI:58349"/>
        <dbReference type="ChEBI" id="CHEBI:58421"/>
        <dbReference type="ChEBI" id="CHEBI:58453"/>
        <dbReference type="EC" id="1.1.1.193"/>
    </reaction>
</comment>
<comment type="similarity">
    <text evidence="5 13">In the C-terminal section; belongs to the HTP reductase family.</text>
</comment>
<feature type="binding site" evidence="15">
    <location>
        <position position="156"/>
    </location>
    <ligand>
        <name>NADP(+)</name>
        <dbReference type="ChEBI" id="CHEBI:58349"/>
    </ligand>
</feature>
<evidence type="ECO:0000259" key="17">
    <source>
        <dbReference type="PROSITE" id="PS51747"/>
    </source>
</evidence>
<keyword evidence="7 13" id="KW-0479">Metal-binding</keyword>
<dbReference type="InterPro" id="IPR016192">
    <property type="entry name" value="APOBEC/CMP_deaminase_Zn-bd"/>
</dbReference>
<feature type="binding site" evidence="15">
    <location>
        <position position="170"/>
    </location>
    <ligand>
        <name>substrate</name>
    </ligand>
</feature>
<dbReference type="InterPro" id="IPR050765">
    <property type="entry name" value="Riboflavin_Biosynth_HTPR"/>
</dbReference>
<dbReference type="GO" id="GO:0008703">
    <property type="term" value="F:5-amino-6-(5-phosphoribosylamino)uracil reductase activity"/>
    <property type="evidence" value="ECO:0007669"/>
    <property type="project" value="UniProtKB-EC"/>
</dbReference>
<evidence type="ECO:0000256" key="14">
    <source>
        <dbReference type="PIRSR" id="PIRSR006769-1"/>
    </source>
</evidence>
<dbReference type="UniPathway" id="UPA00275">
    <property type="reaction ID" value="UER00401"/>
</dbReference>
<evidence type="ECO:0000256" key="10">
    <source>
        <dbReference type="ARBA" id="ARBA00022857"/>
    </source>
</evidence>
<feature type="binding site" evidence="16">
    <location>
        <position position="77"/>
    </location>
    <ligand>
        <name>Zn(2+)</name>
        <dbReference type="ChEBI" id="CHEBI:29105"/>
        <note>catalytic</note>
    </ligand>
</feature>
<keyword evidence="19" id="KW-1185">Reference proteome</keyword>
<keyword evidence="11 13" id="KW-0560">Oxidoreductase</keyword>
<protein>
    <recommendedName>
        <fullName evidence="13">Riboflavin biosynthesis protein RibD</fullName>
    </recommendedName>
    <domain>
        <recommendedName>
            <fullName evidence="13">Diaminohydroxyphosphoribosylaminopyrimidine deaminase</fullName>
            <shortName evidence="13">DRAP deaminase</shortName>
            <ecNumber evidence="13">3.5.4.26</ecNumber>
        </recommendedName>
        <alternativeName>
            <fullName evidence="13">Riboflavin-specific deaminase</fullName>
        </alternativeName>
    </domain>
    <domain>
        <recommendedName>
            <fullName evidence="13">5-amino-6-(5-phosphoribosylamino)uracil reductase</fullName>
            <ecNumber evidence="13">1.1.1.193</ecNumber>
        </recommendedName>
        <alternativeName>
            <fullName evidence="13">HTP reductase</fullName>
        </alternativeName>
    </domain>
</protein>
<evidence type="ECO:0000256" key="4">
    <source>
        <dbReference type="ARBA" id="ARBA00005259"/>
    </source>
</evidence>
<dbReference type="GO" id="GO:0008835">
    <property type="term" value="F:diaminohydroxyphosphoribosylaminopyrimidine deaminase activity"/>
    <property type="evidence" value="ECO:0007669"/>
    <property type="project" value="UniProtKB-EC"/>
</dbReference>
<dbReference type="SUPFAM" id="SSF53597">
    <property type="entry name" value="Dihydrofolate reductase-like"/>
    <property type="match status" value="1"/>
</dbReference>
<evidence type="ECO:0000256" key="7">
    <source>
        <dbReference type="ARBA" id="ARBA00022723"/>
    </source>
</evidence>
<comment type="pathway">
    <text evidence="2 13">Cofactor biosynthesis; riboflavin biosynthesis; 5-amino-6-(D-ribitylamino)uracil from GTP: step 2/4.</text>
</comment>
<proteinExistence type="inferred from homology"/>
<evidence type="ECO:0000256" key="12">
    <source>
        <dbReference type="ARBA" id="ARBA00023268"/>
    </source>
</evidence>
<feature type="active site" description="Proton donor" evidence="14">
    <location>
        <position position="54"/>
    </location>
</feature>
<evidence type="ECO:0000256" key="15">
    <source>
        <dbReference type="PIRSR" id="PIRSR006769-2"/>
    </source>
</evidence>
<feature type="domain" description="CMP/dCMP-type deaminase" evidence="17">
    <location>
        <begin position="3"/>
        <end position="124"/>
    </location>
</feature>
<dbReference type="InterPro" id="IPR004794">
    <property type="entry name" value="Eubact_RibD"/>
</dbReference>
<dbReference type="InterPro" id="IPR016193">
    <property type="entry name" value="Cytidine_deaminase-like"/>
</dbReference>
<dbReference type="NCBIfam" id="TIGR00326">
    <property type="entry name" value="eubact_ribD"/>
    <property type="match status" value="1"/>
</dbReference>
<accession>A0A0A8E2Z6</accession>
<gene>
    <name evidence="18" type="ORF">SD28_01005</name>
</gene>
<reference evidence="18 19" key="1">
    <citation type="submission" date="2014-12" db="EMBL/GenBank/DDBJ databases">
        <title>Complete genome sequence of Francisella guanzhouensis strain 08HL01032 isolated from air-conditioning system in China.</title>
        <authorList>
            <person name="Svensson D."/>
            <person name="Ohrman C."/>
            <person name="Backman S."/>
            <person name="Karlsson E."/>
            <person name="Nilsson E."/>
            <person name="Bystrom M."/>
            <person name="Larkeryd A."/>
            <person name="Stenberg P."/>
            <person name="Scholtz H.C."/>
            <person name="Forsman M."/>
            <person name="Sjodin A."/>
        </authorList>
    </citation>
    <scope>NUCLEOTIDE SEQUENCE [LARGE SCALE GENOMIC DNA]</scope>
    <source>
        <strain evidence="18 19">08HL01032</strain>
    </source>
</reference>
<feature type="binding site" evidence="16">
    <location>
        <position position="52"/>
    </location>
    <ligand>
        <name>Zn(2+)</name>
        <dbReference type="ChEBI" id="CHEBI:29105"/>
        <note>catalytic</note>
    </ligand>
</feature>
<dbReference type="FunFam" id="3.40.140.10:FF:000025">
    <property type="entry name" value="Riboflavin biosynthesis protein RibD"/>
    <property type="match status" value="1"/>
</dbReference>
<evidence type="ECO:0000256" key="3">
    <source>
        <dbReference type="ARBA" id="ARBA00004910"/>
    </source>
</evidence>
<keyword evidence="6 13" id="KW-0686">Riboflavin biosynthesis</keyword>
<dbReference type="Gene3D" id="3.40.140.10">
    <property type="entry name" value="Cytidine Deaminase, domain 2"/>
    <property type="match status" value="1"/>
</dbReference>
<organism evidence="18 19">
    <name type="scientific">Allofrancisella guangzhouensis</name>
    <dbReference type="NCBI Taxonomy" id="594679"/>
    <lineage>
        <taxon>Bacteria</taxon>
        <taxon>Pseudomonadati</taxon>
        <taxon>Pseudomonadota</taxon>
        <taxon>Gammaproteobacteria</taxon>
        <taxon>Thiotrichales</taxon>
        <taxon>Francisellaceae</taxon>
        <taxon>Allofrancisella</taxon>
    </lineage>
</organism>
<comment type="catalytic activity">
    <reaction evidence="13">
        <text>2,5-diamino-6-hydroxy-4-(5-phosphoribosylamino)-pyrimidine + H2O + H(+) = 5-amino-6-(5-phospho-D-ribosylamino)uracil + NH4(+)</text>
        <dbReference type="Rhea" id="RHEA:21868"/>
        <dbReference type="ChEBI" id="CHEBI:15377"/>
        <dbReference type="ChEBI" id="CHEBI:15378"/>
        <dbReference type="ChEBI" id="CHEBI:28938"/>
        <dbReference type="ChEBI" id="CHEBI:58453"/>
        <dbReference type="ChEBI" id="CHEBI:58614"/>
        <dbReference type="EC" id="3.5.4.26"/>
    </reaction>
</comment>
<dbReference type="AlphaFoldDB" id="A0A0A8E2Z6"/>
<evidence type="ECO:0000256" key="13">
    <source>
        <dbReference type="PIRNR" id="PIRNR006769"/>
    </source>
</evidence>
<dbReference type="GO" id="GO:0009231">
    <property type="term" value="P:riboflavin biosynthetic process"/>
    <property type="evidence" value="ECO:0007669"/>
    <property type="project" value="UniProtKB-UniPathway"/>
</dbReference>
<sequence length="353" mass="38998">MKNIDQYYMQQALALAARGKLTVSPNPMVGCIAVKNGKIIAEGWHVRAGQAHAECLAIKQAGEQIKGSTIYVTLEPCCYTGKTGPCTNALIEAQVKEVVIATLDPNPQVSGKGIRQLKEAGIKVKTGILEKQAQELNKIFFYYQQYQTPYVFAKWAMSLDGKTTVNAGDSRKISSDKAAIHTHQLRNICDAIIVGKNTLFEDNPKLNVRLDINMIVHPIKIIVFTEIKEIDLNWQILDQTCAKTVFVCSNITNLAKQTLQDLNIEFWIIPAQKDKICINSLLKKMADAGITSVLLEGGMKLIRSFATVGAINEFITYVSPVLVANSNPKKQLVINKTSYIGCDLLINSKIKDN</sequence>
<evidence type="ECO:0000256" key="2">
    <source>
        <dbReference type="ARBA" id="ARBA00004882"/>
    </source>
</evidence>
<feature type="binding site" evidence="15">
    <location>
        <position position="198"/>
    </location>
    <ligand>
        <name>NADP(+)</name>
        <dbReference type="ChEBI" id="CHEBI:58349"/>
    </ligand>
</feature>
<evidence type="ECO:0000256" key="8">
    <source>
        <dbReference type="ARBA" id="ARBA00022801"/>
    </source>
</evidence>
<name>A0A0A8E2Z6_9GAMM</name>
<comment type="similarity">
    <text evidence="4 13">In the N-terminal section; belongs to the cytidine and deoxycytidylate deaminase family.</text>
</comment>
<comment type="function">
    <text evidence="1 13">Converts 2,5-diamino-6-(ribosylamino)-4(3h)-pyrimidinone 5'-phosphate into 5-amino-6-(ribosylamino)-2,4(1h,3h)-pyrimidinedione 5'-phosphate.</text>
</comment>
<dbReference type="EC" id="3.5.4.26" evidence="13"/>
<dbReference type="GO" id="GO:0008270">
    <property type="term" value="F:zinc ion binding"/>
    <property type="evidence" value="ECO:0007669"/>
    <property type="project" value="InterPro"/>
</dbReference>
<dbReference type="PIRSF" id="PIRSF006769">
    <property type="entry name" value="RibD"/>
    <property type="match status" value="1"/>
</dbReference>
<evidence type="ECO:0000256" key="6">
    <source>
        <dbReference type="ARBA" id="ARBA00022619"/>
    </source>
</evidence>
<dbReference type="KEGG" id="fgu:SD28_01005"/>
<dbReference type="InterPro" id="IPR024072">
    <property type="entry name" value="DHFR-like_dom_sf"/>
</dbReference>
<dbReference type="EMBL" id="CP010427">
    <property type="protein sequence ID" value="AJC48339.1"/>
    <property type="molecule type" value="Genomic_DNA"/>
</dbReference>
<dbReference type="STRING" id="594679.SD28_01005"/>
<feature type="binding site" evidence="15">
    <location>
        <begin position="298"/>
        <end position="304"/>
    </location>
    <ligand>
        <name>NADP(+)</name>
        <dbReference type="ChEBI" id="CHEBI:58349"/>
    </ligand>
</feature>
<comment type="pathway">
    <text evidence="3 13">Cofactor biosynthesis; riboflavin biosynthesis; 5-amino-6-(D-ribitylamino)uracil from GTP: step 3/4.</text>
</comment>
<dbReference type="Gene3D" id="3.40.430.10">
    <property type="entry name" value="Dihydrofolate Reductase, subunit A"/>
    <property type="match status" value="1"/>
</dbReference>
<keyword evidence="8 13" id="KW-0378">Hydrolase</keyword>
<keyword evidence="12" id="KW-0511">Multifunctional enzyme</keyword>
<dbReference type="InterPro" id="IPR002734">
    <property type="entry name" value="RibDG_C"/>
</dbReference>
<evidence type="ECO:0000256" key="16">
    <source>
        <dbReference type="PIRSR" id="PIRSR006769-3"/>
    </source>
</evidence>
<evidence type="ECO:0000256" key="5">
    <source>
        <dbReference type="ARBA" id="ARBA00007417"/>
    </source>
</evidence>
<feature type="binding site" evidence="15">
    <location>
        <position position="225"/>
    </location>
    <ligand>
        <name>NADP(+)</name>
        <dbReference type="ChEBI" id="CHEBI:58349"/>
    </ligand>
</feature>
<dbReference type="CDD" id="cd01284">
    <property type="entry name" value="Riboflavin_deaminase-reductase"/>
    <property type="match status" value="1"/>
</dbReference>
<dbReference type="PANTHER" id="PTHR38011:SF7">
    <property type="entry name" value="2,5-DIAMINO-6-RIBOSYLAMINO-4(3H)-PYRIMIDINONE 5'-PHOSPHATE REDUCTASE"/>
    <property type="match status" value="1"/>
</dbReference>
<evidence type="ECO:0000256" key="1">
    <source>
        <dbReference type="ARBA" id="ARBA00002151"/>
    </source>
</evidence>
<dbReference type="Proteomes" id="UP000031104">
    <property type="component" value="Chromosome"/>
</dbReference>
<dbReference type="InterPro" id="IPR002125">
    <property type="entry name" value="CMP_dCMP_dom"/>
</dbReference>
<dbReference type="PROSITE" id="PS00903">
    <property type="entry name" value="CYT_DCMP_DEAMINASES_1"/>
    <property type="match status" value="1"/>
</dbReference>
<keyword evidence="10 13" id="KW-0521">NADP</keyword>
<feature type="binding site" evidence="15">
    <location>
        <position position="186"/>
    </location>
    <ligand>
        <name>substrate</name>
    </ligand>
</feature>
<evidence type="ECO:0000256" key="9">
    <source>
        <dbReference type="ARBA" id="ARBA00022833"/>
    </source>
</evidence>
<comment type="cofactor">
    <cofactor evidence="13 16">
        <name>Zn(2+)</name>
        <dbReference type="ChEBI" id="CHEBI:29105"/>
    </cofactor>
    <text evidence="13 16">Binds 1 zinc ion.</text>
</comment>
<keyword evidence="9 13" id="KW-0862">Zinc</keyword>
<feature type="binding site" evidence="16">
    <location>
        <position position="86"/>
    </location>
    <ligand>
        <name>Zn(2+)</name>
        <dbReference type="ChEBI" id="CHEBI:29105"/>
        <note>catalytic</note>
    </ligand>
</feature>
<dbReference type="HOGENOM" id="CLU_036590_1_2_6"/>
<evidence type="ECO:0000256" key="11">
    <source>
        <dbReference type="ARBA" id="ARBA00023002"/>
    </source>
</evidence>
<dbReference type="Pfam" id="PF01872">
    <property type="entry name" value="RibD_C"/>
    <property type="match status" value="1"/>
</dbReference>
<feature type="binding site" evidence="15">
    <location>
        <position position="209"/>
    </location>
    <ligand>
        <name>substrate</name>
    </ligand>
</feature>
<dbReference type="Pfam" id="PF00383">
    <property type="entry name" value="dCMP_cyt_deam_1"/>
    <property type="match status" value="1"/>
</dbReference>